<dbReference type="PANTHER" id="PTHR47018:SF4">
    <property type="match status" value="1"/>
</dbReference>
<dbReference type="InParanoid" id="A0A6P8US83"/>
<keyword evidence="1" id="KW-1185">Reference proteome</keyword>
<dbReference type="AlphaFoldDB" id="A0A6P8US83"/>
<dbReference type="GeneID" id="117550858"/>
<dbReference type="PANTHER" id="PTHR47018">
    <property type="entry name" value="CXC DOMAIN-CONTAINING PROTEIN-RELATED"/>
    <property type="match status" value="1"/>
</dbReference>
<dbReference type="RefSeq" id="XP_034079318.1">
    <property type="nucleotide sequence ID" value="XM_034223427.1"/>
</dbReference>
<evidence type="ECO:0000313" key="1">
    <source>
        <dbReference type="Proteomes" id="UP000515161"/>
    </source>
</evidence>
<proteinExistence type="predicted"/>
<protein>
    <submittedName>
        <fullName evidence="2">Uncharacterized protein LOC117550858</fullName>
    </submittedName>
</protein>
<sequence length="408" mass="46477">MSGESQGREASCQAEESVSWKQCIICQSDDDKKGVLVQHPKLESYGLVLQAVQERASLNDGDYVQVQRRLQNCTLETLCTEQAVWHRSCHSNATNNDQIQCARDRNAHALTRGHYTAKKRGQKRGSTEIDDPDLSTFSFSSPFTRSYTSPLNKEQCFFCQKDDGQQLYQVRTENAGKHLKEAVEISHNTALKTRLNTCISPGDAHAIDVQYHKVCWRKNVFHALREPSTSTSKTAKEPFLQKSSLLELINLIDVETQNQAYLSMDDIETTYINMLGSEVLETHLPAFSRKWLKERILTALPHLKSVRQKDRRKPAILYSPYACEEDMVNTMTTTDKKKEENSMKTIYKAAQVIRKSIATFTKERNVLQVSSDITDVPAELYTMIHWIMVGPAEKLETERGPELLTESH</sequence>
<organism evidence="1 2">
    <name type="scientific">Gymnodraco acuticeps</name>
    <name type="common">Antarctic dragonfish</name>
    <dbReference type="NCBI Taxonomy" id="8218"/>
    <lineage>
        <taxon>Eukaryota</taxon>
        <taxon>Metazoa</taxon>
        <taxon>Chordata</taxon>
        <taxon>Craniata</taxon>
        <taxon>Vertebrata</taxon>
        <taxon>Euteleostomi</taxon>
        <taxon>Actinopterygii</taxon>
        <taxon>Neopterygii</taxon>
        <taxon>Teleostei</taxon>
        <taxon>Neoteleostei</taxon>
        <taxon>Acanthomorphata</taxon>
        <taxon>Eupercaria</taxon>
        <taxon>Perciformes</taxon>
        <taxon>Notothenioidei</taxon>
        <taxon>Bathydraconidae</taxon>
        <taxon>Gymnodraco</taxon>
    </lineage>
</organism>
<name>A0A6P8US83_GYMAC</name>
<evidence type="ECO:0000313" key="2">
    <source>
        <dbReference type="RefSeq" id="XP_034079318.1"/>
    </source>
</evidence>
<dbReference type="Proteomes" id="UP000515161">
    <property type="component" value="Unplaced"/>
</dbReference>
<reference evidence="2" key="1">
    <citation type="submission" date="2025-08" db="UniProtKB">
        <authorList>
            <consortium name="RefSeq"/>
        </authorList>
    </citation>
    <scope>IDENTIFICATION</scope>
</reference>
<dbReference type="KEGG" id="gacu:117550858"/>
<accession>A0A6P8US83</accession>
<gene>
    <name evidence="2" type="primary">LOC117550858</name>
</gene>
<dbReference type="OrthoDB" id="10018319at2759"/>